<evidence type="ECO:0000313" key="3">
    <source>
        <dbReference type="Proteomes" id="UP000253647"/>
    </source>
</evidence>
<name>A0A368XAQ3_MARNT</name>
<comment type="caution">
    <text evidence="2">The sequence shown here is derived from an EMBL/GenBank/DDBJ whole genome shotgun (WGS) entry which is preliminary data.</text>
</comment>
<gene>
    <name evidence="2" type="ORF">DET61_116129</name>
</gene>
<accession>A0A368XAQ3</accession>
<sequence length="71" mass="8078">MDSELKEYVDGVAEFESEEARTRMVNIIKAASKDRARGRYFAHDDVHWWSLCAGAAFGAISMAFLIRFVFS</sequence>
<keyword evidence="1" id="KW-1133">Transmembrane helix</keyword>
<proteinExistence type="predicted"/>
<dbReference type="AlphaFoldDB" id="A0A368XAQ3"/>
<dbReference type="RefSeq" id="WP_114435189.1">
    <property type="nucleotide sequence ID" value="NZ_QPJI01000016.1"/>
</dbReference>
<keyword evidence="1" id="KW-0472">Membrane</keyword>
<evidence type="ECO:0000256" key="1">
    <source>
        <dbReference type="SAM" id="Phobius"/>
    </source>
</evidence>
<protein>
    <submittedName>
        <fullName evidence="2">Uncharacterized protein</fullName>
    </submittedName>
</protein>
<feature type="transmembrane region" description="Helical" evidence="1">
    <location>
        <begin position="48"/>
        <end position="70"/>
    </location>
</feature>
<keyword evidence="1" id="KW-0812">Transmembrane</keyword>
<evidence type="ECO:0000313" key="2">
    <source>
        <dbReference type="EMBL" id="RCW64088.1"/>
    </source>
</evidence>
<organism evidence="2 3">
    <name type="scientific">Marinobacter nauticus</name>
    <name type="common">Marinobacter hydrocarbonoclasticus</name>
    <name type="synonym">Marinobacter aquaeolei</name>
    <dbReference type="NCBI Taxonomy" id="2743"/>
    <lineage>
        <taxon>Bacteria</taxon>
        <taxon>Pseudomonadati</taxon>
        <taxon>Pseudomonadota</taxon>
        <taxon>Gammaproteobacteria</taxon>
        <taxon>Pseudomonadales</taxon>
        <taxon>Marinobacteraceae</taxon>
        <taxon>Marinobacter</taxon>
    </lineage>
</organism>
<dbReference type="Proteomes" id="UP000253647">
    <property type="component" value="Unassembled WGS sequence"/>
</dbReference>
<reference evidence="2 3" key="1">
    <citation type="submission" date="2018-07" db="EMBL/GenBank/DDBJ databases">
        <title>Freshwater and sediment microbial communities from various areas in North America, analyzing microbe dynamics in response to fracking.</title>
        <authorList>
            <person name="Lamendella R."/>
        </authorList>
    </citation>
    <scope>NUCLEOTIDE SEQUENCE [LARGE SCALE GENOMIC DNA]</scope>
    <source>
        <strain evidence="2 3">105B</strain>
    </source>
</reference>
<dbReference type="EMBL" id="QPJI01000016">
    <property type="protein sequence ID" value="RCW64088.1"/>
    <property type="molecule type" value="Genomic_DNA"/>
</dbReference>